<keyword evidence="3" id="KW-0862">Zinc</keyword>
<protein>
    <recommendedName>
        <fullName evidence="6">RING-type domain-containing protein</fullName>
    </recommendedName>
</protein>
<feature type="compositionally biased region" description="Acidic residues" evidence="5">
    <location>
        <begin position="24"/>
        <end position="33"/>
    </location>
</feature>
<reference evidence="7 8" key="1">
    <citation type="submission" date="2016-07" db="EMBL/GenBank/DDBJ databases">
        <title>Pervasive Adenine N6-methylation of Active Genes in Fungi.</title>
        <authorList>
            <consortium name="DOE Joint Genome Institute"/>
            <person name="Mondo S.J."/>
            <person name="Dannebaum R.O."/>
            <person name="Kuo R.C."/>
            <person name="Labutti K."/>
            <person name="Haridas S."/>
            <person name="Kuo A."/>
            <person name="Salamov A."/>
            <person name="Ahrendt S.R."/>
            <person name="Lipzen A."/>
            <person name="Sullivan W."/>
            <person name="Andreopoulos W.B."/>
            <person name="Clum A."/>
            <person name="Lindquist E."/>
            <person name="Daum C."/>
            <person name="Ramamoorthy G.K."/>
            <person name="Gryganskyi A."/>
            <person name="Culley D."/>
            <person name="Magnuson J.K."/>
            <person name="James T.Y."/>
            <person name="O'Malley M.A."/>
            <person name="Stajich J.E."/>
            <person name="Spatafora J.W."/>
            <person name="Visel A."/>
            <person name="Grigoriev I.V."/>
        </authorList>
    </citation>
    <scope>NUCLEOTIDE SEQUENCE [LARGE SCALE GENOMIC DNA]</scope>
    <source>
        <strain evidence="7 8">NRRL 1336</strain>
    </source>
</reference>
<dbReference type="InterPro" id="IPR017907">
    <property type="entry name" value="Znf_RING_CS"/>
</dbReference>
<evidence type="ECO:0000256" key="2">
    <source>
        <dbReference type="ARBA" id="ARBA00022771"/>
    </source>
</evidence>
<gene>
    <name evidence="7" type="ORF">BCR42DRAFT_403767</name>
</gene>
<feature type="region of interest" description="Disordered" evidence="5">
    <location>
        <begin position="19"/>
        <end position="47"/>
    </location>
</feature>
<evidence type="ECO:0000313" key="8">
    <source>
        <dbReference type="Proteomes" id="UP000193560"/>
    </source>
</evidence>
<feature type="compositionally biased region" description="Pro residues" evidence="5">
    <location>
        <begin position="318"/>
        <end position="335"/>
    </location>
</feature>
<dbReference type="SUPFAM" id="SSF57850">
    <property type="entry name" value="RING/U-box"/>
    <property type="match status" value="1"/>
</dbReference>
<name>A0A1X2IVB9_9FUNG</name>
<evidence type="ECO:0000256" key="5">
    <source>
        <dbReference type="SAM" id="MobiDB-lite"/>
    </source>
</evidence>
<comment type="caution">
    <text evidence="7">The sequence shown here is derived from an EMBL/GenBank/DDBJ whole genome shotgun (WGS) entry which is preliminary data.</text>
</comment>
<dbReference type="InterPro" id="IPR013083">
    <property type="entry name" value="Znf_RING/FYVE/PHD"/>
</dbReference>
<organism evidence="7 8">
    <name type="scientific">Absidia repens</name>
    <dbReference type="NCBI Taxonomy" id="90262"/>
    <lineage>
        <taxon>Eukaryota</taxon>
        <taxon>Fungi</taxon>
        <taxon>Fungi incertae sedis</taxon>
        <taxon>Mucoromycota</taxon>
        <taxon>Mucoromycotina</taxon>
        <taxon>Mucoromycetes</taxon>
        <taxon>Mucorales</taxon>
        <taxon>Cunninghamellaceae</taxon>
        <taxon>Absidia</taxon>
    </lineage>
</organism>
<dbReference type="PROSITE" id="PS50089">
    <property type="entry name" value="ZF_RING_2"/>
    <property type="match status" value="1"/>
</dbReference>
<feature type="domain" description="RING-type" evidence="6">
    <location>
        <begin position="230"/>
        <end position="262"/>
    </location>
</feature>
<evidence type="ECO:0000256" key="4">
    <source>
        <dbReference type="PROSITE-ProRule" id="PRU00175"/>
    </source>
</evidence>
<dbReference type="InterPro" id="IPR001841">
    <property type="entry name" value="Znf_RING"/>
</dbReference>
<dbReference type="OrthoDB" id="2358609at2759"/>
<sequence length="487" mass="55964">MPMFRKFFSVLRKNKSQRLIDTGDTSDENDDGFLDTTPCPSPSSPLKPPPMLDSAFCASHISNNTEAEWADKLGRINLYGEKLSSDWYHSLDQLASMMDKVTSPFQNTNRVALHQTQRFIETYLDNWKSHRCQSEGDTNEKIQLANQQFSDQVDLKNCVIKIHHLEKDLYDYRYTMDDQLMGLWDSKQKDQAMETWKHHWQAYHRISNQMECKFKALLESCSPKPDEYTCAVCLSIFTEPVTLQQCLHTFCKSCVQNIYCTCQLTCCDSSCHDPANRPSNMVDDEDDLAIPKKKLSRQFSSTYKPRYRQLISSRKISTPPPPPSPPSSSPSPSPSVPRRRYSTLRAPLKRFSMAAVEEPRPPTPTTTLDTEKVTLRCDCPLSWSVPPAAQCPLCRQPFGPDDCRLAVALDNLIRFYFPRHDRVRQKYDARERQLNRRTSLSAAWRFLPQSSLPSVPLPPRRQSPNSNMTMISISNDLANITRRSFIV</sequence>
<proteinExistence type="predicted"/>
<dbReference type="Gene3D" id="3.30.40.10">
    <property type="entry name" value="Zinc/RING finger domain, C3HC4 (zinc finger)"/>
    <property type="match status" value="1"/>
</dbReference>
<dbReference type="Proteomes" id="UP000193560">
    <property type="component" value="Unassembled WGS sequence"/>
</dbReference>
<evidence type="ECO:0000313" key="7">
    <source>
        <dbReference type="EMBL" id="ORZ23006.1"/>
    </source>
</evidence>
<evidence type="ECO:0000256" key="3">
    <source>
        <dbReference type="ARBA" id="ARBA00022833"/>
    </source>
</evidence>
<dbReference type="GO" id="GO:0008270">
    <property type="term" value="F:zinc ion binding"/>
    <property type="evidence" value="ECO:0007669"/>
    <property type="project" value="UniProtKB-KW"/>
</dbReference>
<keyword evidence="1" id="KW-0479">Metal-binding</keyword>
<accession>A0A1X2IVB9</accession>
<evidence type="ECO:0000256" key="1">
    <source>
        <dbReference type="ARBA" id="ARBA00022723"/>
    </source>
</evidence>
<dbReference type="PROSITE" id="PS00518">
    <property type="entry name" value="ZF_RING_1"/>
    <property type="match status" value="1"/>
</dbReference>
<evidence type="ECO:0000259" key="6">
    <source>
        <dbReference type="PROSITE" id="PS50089"/>
    </source>
</evidence>
<feature type="region of interest" description="Disordered" evidence="5">
    <location>
        <begin position="313"/>
        <end position="339"/>
    </location>
</feature>
<keyword evidence="2 4" id="KW-0863">Zinc-finger</keyword>
<dbReference type="AlphaFoldDB" id="A0A1X2IVB9"/>
<dbReference type="EMBL" id="MCGE01000003">
    <property type="protein sequence ID" value="ORZ23006.1"/>
    <property type="molecule type" value="Genomic_DNA"/>
</dbReference>
<keyword evidence="8" id="KW-1185">Reference proteome</keyword>
<dbReference type="PANTHER" id="PTHR23327">
    <property type="entry name" value="RING FINGER PROTEIN 127"/>
    <property type="match status" value="1"/>
</dbReference>